<protein>
    <submittedName>
        <fullName evidence="2">Uncharacterized protein</fullName>
    </submittedName>
</protein>
<accession>A0A7Y1ACS6</accession>
<proteinExistence type="predicted"/>
<dbReference type="Proteomes" id="UP000537729">
    <property type="component" value="Unassembled WGS sequence"/>
</dbReference>
<name>A0A7Y1ACS6_PSEVE</name>
<evidence type="ECO:0000313" key="2">
    <source>
        <dbReference type="EMBL" id="NMY13336.1"/>
    </source>
</evidence>
<dbReference type="RefSeq" id="WP_169886498.1">
    <property type="nucleotide sequence ID" value="NZ_JAAQWG010000091.1"/>
</dbReference>
<evidence type="ECO:0000256" key="1">
    <source>
        <dbReference type="SAM" id="MobiDB-lite"/>
    </source>
</evidence>
<comment type="caution">
    <text evidence="2">The sequence shown here is derived from an EMBL/GenBank/DDBJ whole genome shotgun (WGS) entry which is preliminary data.</text>
</comment>
<feature type="region of interest" description="Disordered" evidence="1">
    <location>
        <begin position="129"/>
        <end position="164"/>
    </location>
</feature>
<reference evidence="2 3" key="1">
    <citation type="journal article" date="2020" name="Front. Microbiol.">
        <title>Genetic Organization of the aprX-lipA2 Operon Affects the Proteolytic Potential of Pseudomonas Species in Milk.</title>
        <authorList>
            <person name="Maier C."/>
            <person name="Huptas C."/>
            <person name="von Neubeck M."/>
            <person name="Scherer S."/>
            <person name="Wenning M."/>
            <person name="Lucking G."/>
        </authorList>
    </citation>
    <scope>NUCLEOTIDE SEQUENCE [LARGE SCALE GENOMIC DNA]</scope>
    <source>
        <strain evidence="2 3">DSM 16272</strain>
    </source>
</reference>
<feature type="compositionally biased region" description="Acidic residues" evidence="1">
    <location>
        <begin position="145"/>
        <end position="164"/>
    </location>
</feature>
<gene>
    <name evidence="2" type="ORF">HBO38_33915</name>
</gene>
<organism evidence="2 3">
    <name type="scientific">Pseudomonas veronii</name>
    <dbReference type="NCBI Taxonomy" id="76761"/>
    <lineage>
        <taxon>Bacteria</taxon>
        <taxon>Pseudomonadati</taxon>
        <taxon>Pseudomonadota</taxon>
        <taxon>Gammaproteobacteria</taxon>
        <taxon>Pseudomonadales</taxon>
        <taxon>Pseudomonadaceae</taxon>
        <taxon>Pseudomonas</taxon>
    </lineage>
</organism>
<evidence type="ECO:0000313" key="3">
    <source>
        <dbReference type="Proteomes" id="UP000537729"/>
    </source>
</evidence>
<dbReference type="EMBL" id="JAAQWG010000091">
    <property type="protein sequence ID" value="NMY13336.1"/>
    <property type="molecule type" value="Genomic_DNA"/>
</dbReference>
<dbReference type="AlphaFoldDB" id="A0A7Y1ACS6"/>
<sequence length="164" mass="18770">MTDKIEEYIQNLDLDAQVSPSTIKKLIIDYLGKPPFEFEYCTGWREFMIFAKILDEGYSVFPLTLFNPIENDRYLSNLMLLEKHMLKKGISEKKFRSMNTLDIAMLLAEADAIKGILHDYVRDLRDKSEAAGNVQKAPDEAVASTEEEDEPQPGVADDEDELIF</sequence>